<keyword evidence="2" id="KW-1185">Reference proteome</keyword>
<evidence type="ECO:0000313" key="2">
    <source>
        <dbReference type="Proteomes" id="UP001054889"/>
    </source>
</evidence>
<dbReference type="AlphaFoldDB" id="A0AAV5ET32"/>
<dbReference type="Proteomes" id="UP001054889">
    <property type="component" value="Unassembled WGS sequence"/>
</dbReference>
<dbReference type="EMBL" id="BQKI01000078">
    <property type="protein sequence ID" value="GJN25669.1"/>
    <property type="molecule type" value="Genomic_DNA"/>
</dbReference>
<comment type="caution">
    <text evidence="1">The sequence shown here is derived from an EMBL/GenBank/DDBJ whole genome shotgun (WGS) entry which is preliminary data.</text>
</comment>
<evidence type="ECO:0000313" key="1">
    <source>
        <dbReference type="EMBL" id="GJN25669.1"/>
    </source>
</evidence>
<protein>
    <submittedName>
        <fullName evidence="1">Uncharacterized protein</fullName>
    </submittedName>
</protein>
<gene>
    <name evidence="1" type="primary">gb13527</name>
    <name evidence="1" type="ORF">PR202_gb13527</name>
</gene>
<proteinExistence type="predicted"/>
<reference evidence="1" key="1">
    <citation type="journal article" date="2018" name="DNA Res.">
        <title>Multiple hybrid de novo genome assembly of finger millet, an orphan allotetraploid crop.</title>
        <authorList>
            <person name="Hatakeyama M."/>
            <person name="Aluri S."/>
            <person name="Balachadran M.T."/>
            <person name="Sivarajan S.R."/>
            <person name="Patrignani A."/>
            <person name="Gruter S."/>
            <person name="Poveda L."/>
            <person name="Shimizu-Inatsugi R."/>
            <person name="Baeten J."/>
            <person name="Francoijs K.J."/>
            <person name="Nataraja K.N."/>
            <person name="Reddy Y.A.N."/>
            <person name="Phadnis S."/>
            <person name="Ravikumar R.L."/>
            <person name="Schlapbach R."/>
            <person name="Sreeman S.M."/>
            <person name="Shimizu K.K."/>
        </authorList>
    </citation>
    <scope>NUCLEOTIDE SEQUENCE</scope>
</reference>
<name>A0AAV5ET32_ELECO</name>
<sequence length="116" mass="11915">MAMSSHARTAGSVLLRHLGPRISGGPASSAPSSATSARTIHSMSMISASEARADVAEVYASKNNFASVMAAKAELAVISAAEARADVAEVYASKEKDGEWMKVAEAKAGVAQVHKV</sequence>
<reference evidence="1" key="2">
    <citation type="submission" date="2021-12" db="EMBL/GenBank/DDBJ databases">
        <title>Resequencing data analysis of finger millet.</title>
        <authorList>
            <person name="Hatakeyama M."/>
            <person name="Aluri S."/>
            <person name="Balachadran M.T."/>
            <person name="Sivarajan S.R."/>
            <person name="Poveda L."/>
            <person name="Shimizu-Inatsugi R."/>
            <person name="Schlapbach R."/>
            <person name="Sreeman S.M."/>
            <person name="Shimizu K.K."/>
        </authorList>
    </citation>
    <scope>NUCLEOTIDE SEQUENCE</scope>
</reference>
<organism evidence="1 2">
    <name type="scientific">Eleusine coracana subsp. coracana</name>
    <dbReference type="NCBI Taxonomy" id="191504"/>
    <lineage>
        <taxon>Eukaryota</taxon>
        <taxon>Viridiplantae</taxon>
        <taxon>Streptophyta</taxon>
        <taxon>Embryophyta</taxon>
        <taxon>Tracheophyta</taxon>
        <taxon>Spermatophyta</taxon>
        <taxon>Magnoliopsida</taxon>
        <taxon>Liliopsida</taxon>
        <taxon>Poales</taxon>
        <taxon>Poaceae</taxon>
        <taxon>PACMAD clade</taxon>
        <taxon>Chloridoideae</taxon>
        <taxon>Cynodonteae</taxon>
        <taxon>Eleusininae</taxon>
        <taxon>Eleusine</taxon>
    </lineage>
</organism>
<accession>A0AAV5ET32</accession>